<dbReference type="AlphaFoldDB" id="A0A0N5ACZ6"/>
<keyword evidence="1" id="KW-1185">Reference proteome</keyword>
<proteinExistence type="predicted"/>
<accession>A0A0N5ACZ6</accession>
<dbReference type="WBParaSite" id="SMUV_0000202601-mRNA-1">
    <property type="protein sequence ID" value="SMUV_0000202601-mRNA-1"/>
    <property type="gene ID" value="SMUV_0000202601"/>
</dbReference>
<organism evidence="1 2">
    <name type="scientific">Syphacia muris</name>
    <dbReference type="NCBI Taxonomy" id="451379"/>
    <lineage>
        <taxon>Eukaryota</taxon>
        <taxon>Metazoa</taxon>
        <taxon>Ecdysozoa</taxon>
        <taxon>Nematoda</taxon>
        <taxon>Chromadorea</taxon>
        <taxon>Rhabditida</taxon>
        <taxon>Spirurina</taxon>
        <taxon>Oxyuridomorpha</taxon>
        <taxon>Oxyuroidea</taxon>
        <taxon>Oxyuridae</taxon>
        <taxon>Syphacia</taxon>
    </lineage>
</organism>
<reference evidence="2" key="1">
    <citation type="submission" date="2017-02" db="UniProtKB">
        <authorList>
            <consortium name="WormBaseParasite"/>
        </authorList>
    </citation>
    <scope>IDENTIFICATION</scope>
</reference>
<protein>
    <submittedName>
        <fullName evidence="2">Peptidase A1 domain-containing protein</fullName>
    </submittedName>
</protein>
<name>A0A0N5ACZ6_9BILA</name>
<sequence>MFTNKIRPRQCNTDHRRKTSDAVDVAQVGVLDVEAGGFHSSEACLNLPSLFVSGNGLFGAVITNQNLQFRHAIGVFQQGSGNIDIFPFEEKQLVVDTFLAELKTVKQMPRPDILAGFGIAQPKILFNPQIVSDASVVEIFDPFLADKLAVGNKRVDTLGSEQPYKSINQPRPFFPIGIAAFVEHGKEQRKGNTLVSDTKHKDIDVDLTEFPVGAVKAQDQSCLDGQKSKYHFGDKVKVEGISGKEPLQTAQVGITLHTRRHCRCYLVETDCLHNAKCLKNKRKQFYAGKIHYRAKMLLHNRDDLINFAIVPESCRNFHGKSGQTFL</sequence>
<evidence type="ECO:0000313" key="1">
    <source>
        <dbReference type="Proteomes" id="UP000046393"/>
    </source>
</evidence>
<dbReference type="Proteomes" id="UP000046393">
    <property type="component" value="Unplaced"/>
</dbReference>
<evidence type="ECO:0000313" key="2">
    <source>
        <dbReference type="WBParaSite" id="SMUV_0000202601-mRNA-1"/>
    </source>
</evidence>